<name>A0A5C3NWF5_9APHY</name>
<dbReference type="EMBL" id="ML211693">
    <property type="protein sequence ID" value="TFK80867.1"/>
    <property type="molecule type" value="Genomic_DNA"/>
</dbReference>
<dbReference type="InterPro" id="IPR023213">
    <property type="entry name" value="CAT-like_dom_sf"/>
</dbReference>
<keyword evidence="1" id="KW-0808">Transferase</keyword>
<dbReference type="PANTHER" id="PTHR31896:SF64">
    <property type="entry name" value="TRICHOTHECENE 3-O-ACETYLTRANSFERASE"/>
    <property type="match status" value="1"/>
</dbReference>
<gene>
    <name evidence="2" type="ORF">K466DRAFT_604974</name>
</gene>
<keyword evidence="3" id="KW-1185">Reference proteome</keyword>
<evidence type="ECO:0000313" key="3">
    <source>
        <dbReference type="Proteomes" id="UP000308197"/>
    </source>
</evidence>
<dbReference type="STRING" id="1314778.A0A5C3NWF5"/>
<evidence type="ECO:0008006" key="4">
    <source>
        <dbReference type="Google" id="ProtNLM"/>
    </source>
</evidence>
<evidence type="ECO:0000313" key="2">
    <source>
        <dbReference type="EMBL" id="TFK80867.1"/>
    </source>
</evidence>
<evidence type="ECO:0000256" key="1">
    <source>
        <dbReference type="ARBA" id="ARBA00022679"/>
    </source>
</evidence>
<organism evidence="2 3">
    <name type="scientific">Polyporus arcularius HHB13444</name>
    <dbReference type="NCBI Taxonomy" id="1314778"/>
    <lineage>
        <taxon>Eukaryota</taxon>
        <taxon>Fungi</taxon>
        <taxon>Dikarya</taxon>
        <taxon>Basidiomycota</taxon>
        <taxon>Agaricomycotina</taxon>
        <taxon>Agaricomycetes</taxon>
        <taxon>Polyporales</taxon>
        <taxon>Polyporaceae</taxon>
        <taxon>Polyporus</taxon>
    </lineage>
</organism>
<dbReference type="Gene3D" id="3.30.559.10">
    <property type="entry name" value="Chloramphenicol acetyltransferase-like domain"/>
    <property type="match status" value="2"/>
</dbReference>
<sequence>MAAPVALSLEVLSRTRLHPSSRDDANPRTVPLSILDNTCAKYTLASAAWYFDPPTDPACMTPEALTQSLRKTIDSYPQWAGQLHWVPYDLAKGQRQGRVAVTYGSPDDPGVELVLTRYPETLASLVPGHEDRMQASSLGPLAWDANSFPSDALNCPTQLALHETNEYAGRPAVSVQLTTFACGGLGIRVKLVHCLADATAMMHFVKDWAAVHRALIHGQPLPTLSPVFHPALVNQATAGDVHSATADPDILRISRSLPMCRYDWWASAEGCPEPMLPSTRIPQELAGTDLGPPGDIIPWSDWDLYAPVSHYLVYFTPAEVQRIWEASNSTDDTSSTTPPARISRLDALLAFIWRLIVRARGLEHDRELVHIMVTIGLRSRLSPPLPNTFLGSPITLARVSLPAAEIASHSKSGLPATPAAAIRASMAQFTPCALSALLHDTAHDVNPQHIWRACLGRRHSIVTSWQGLDVYGVDFGGGAPPRYVDAVMPNMDGCIHVMEAGPPTSGAGDGTGGRWYAEPVCLSLHLATDVMERLLKDSELRRYRDTTN</sequence>
<reference evidence="2 3" key="1">
    <citation type="journal article" date="2019" name="Nat. Ecol. Evol.">
        <title>Megaphylogeny resolves global patterns of mushroom evolution.</title>
        <authorList>
            <person name="Varga T."/>
            <person name="Krizsan K."/>
            <person name="Foldi C."/>
            <person name="Dima B."/>
            <person name="Sanchez-Garcia M."/>
            <person name="Sanchez-Ramirez S."/>
            <person name="Szollosi G.J."/>
            <person name="Szarkandi J.G."/>
            <person name="Papp V."/>
            <person name="Albert L."/>
            <person name="Andreopoulos W."/>
            <person name="Angelini C."/>
            <person name="Antonin V."/>
            <person name="Barry K.W."/>
            <person name="Bougher N.L."/>
            <person name="Buchanan P."/>
            <person name="Buyck B."/>
            <person name="Bense V."/>
            <person name="Catcheside P."/>
            <person name="Chovatia M."/>
            <person name="Cooper J."/>
            <person name="Damon W."/>
            <person name="Desjardin D."/>
            <person name="Finy P."/>
            <person name="Geml J."/>
            <person name="Haridas S."/>
            <person name="Hughes K."/>
            <person name="Justo A."/>
            <person name="Karasinski D."/>
            <person name="Kautmanova I."/>
            <person name="Kiss B."/>
            <person name="Kocsube S."/>
            <person name="Kotiranta H."/>
            <person name="LaButti K.M."/>
            <person name="Lechner B.E."/>
            <person name="Liimatainen K."/>
            <person name="Lipzen A."/>
            <person name="Lukacs Z."/>
            <person name="Mihaltcheva S."/>
            <person name="Morgado L.N."/>
            <person name="Niskanen T."/>
            <person name="Noordeloos M.E."/>
            <person name="Ohm R.A."/>
            <person name="Ortiz-Santana B."/>
            <person name="Ovrebo C."/>
            <person name="Racz N."/>
            <person name="Riley R."/>
            <person name="Savchenko A."/>
            <person name="Shiryaev A."/>
            <person name="Soop K."/>
            <person name="Spirin V."/>
            <person name="Szebenyi C."/>
            <person name="Tomsovsky M."/>
            <person name="Tulloss R.E."/>
            <person name="Uehling J."/>
            <person name="Grigoriev I.V."/>
            <person name="Vagvolgyi C."/>
            <person name="Papp T."/>
            <person name="Martin F.M."/>
            <person name="Miettinen O."/>
            <person name="Hibbett D.S."/>
            <person name="Nagy L.G."/>
        </authorList>
    </citation>
    <scope>NUCLEOTIDE SEQUENCE [LARGE SCALE GENOMIC DNA]</scope>
    <source>
        <strain evidence="2 3">HHB13444</strain>
    </source>
</reference>
<accession>A0A5C3NWF5</accession>
<dbReference type="Proteomes" id="UP000308197">
    <property type="component" value="Unassembled WGS sequence"/>
</dbReference>
<dbReference type="InterPro" id="IPR051283">
    <property type="entry name" value="Sec_Metabolite_Acyltrans"/>
</dbReference>
<proteinExistence type="predicted"/>
<dbReference type="InParanoid" id="A0A5C3NWF5"/>
<dbReference type="Pfam" id="PF02458">
    <property type="entry name" value="Transferase"/>
    <property type="match status" value="2"/>
</dbReference>
<dbReference type="AlphaFoldDB" id="A0A5C3NWF5"/>
<dbReference type="PANTHER" id="PTHR31896">
    <property type="entry name" value="FAMILY REGULATORY PROTEIN, PUTATIVE (AFU_ORTHOLOGUE AFUA_3G14730)-RELATED"/>
    <property type="match status" value="1"/>
</dbReference>
<dbReference type="GO" id="GO:0016740">
    <property type="term" value="F:transferase activity"/>
    <property type="evidence" value="ECO:0007669"/>
    <property type="project" value="UniProtKB-KW"/>
</dbReference>
<protein>
    <recommendedName>
        <fullName evidence="4">Transferase family protein</fullName>
    </recommendedName>
</protein>